<name>A0A1C7LV46_GRIFR</name>
<dbReference type="PROSITE" id="PS01090">
    <property type="entry name" value="TATD_2"/>
    <property type="match status" value="1"/>
</dbReference>
<dbReference type="PANTHER" id="PTHR46363">
    <property type="entry name" value="DEOXYRIBONUCLEASE TATDN2-RELATED"/>
    <property type="match status" value="1"/>
</dbReference>
<dbReference type="AlphaFoldDB" id="A0A1C7LV46"/>
<gene>
    <name evidence="3" type="primary">TATDN2</name>
    <name evidence="3" type="ORF">A0H81_11841</name>
</gene>
<dbReference type="PANTHER" id="PTHR46363:SF1">
    <property type="entry name" value="DEOXYRIBONUCLEASE TATDN2-RELATED"/>
    <property type="match status" value="1"/>
</dbReference>
<feature type="region of interest" description="Disordered" evidence="2">
    <location>
        <begin position="1"/>
        <end position="26"/>
    </location>
</feature>
<dbReference type="Gene3D" id="3.20.20.140">
    <property type="entry name" value="Metal-dependent hydrolases"/>
    <property type="match status" value="1"/>
</dbReference>
<dbReference type="InterPro" id="IPR001130">
    <property type="entry name" value="TatD-like"/>
</dbReference>
<comment type="caution">
    <text evidence="3">The sequence shown here is derived from an EMBL/GenBank/DDBJ whole genome shotgun (WGS) entry which is preliminary data.</text>
</comment>
<dbReference type="STRING" id="5627.A0A1C7LV46"/>
<reference evidence="3 4" key="1">
    <citation type="submission" date="2016-03" db="EMBL/GenBank/DDBJ databases">
        <title>Whole genome sequencing of Grifola frondosa 9006-11.</title>
        <authorList>
            <person name="Min B."/>
            <person name="Park H."/>
            <person name="Kim J.-G."/>
            <person name="Cho H."/>
            <person name="Oh Y.-L."/>
            <person name="Kong W.-S."/>
            <person name="Choi I.-G."/>
        </authorList>
    </citation>
    <scope>NUCLEOTIDE SEQUENCE [LARGE SCALE GENOMIC DNA]</scope>
    <source>
        <strain evidence="3 4">9006-11</strain>
    </source>
</reference>
<evidence type="ECO:0000256" key="1">
    <source>
        <dbReference type="ARBA" id="ARBA00022801"/>
    </source>
</evidence>
<keyword evidence="4" id="KW-1185">Reference proteome</keyword>
<dbReference type="CDD" id="cd01310">
    <property type="entry name" value="TatD_DNAse"/>
    <property type="match status" value="1"/>
</dbReference>
<dbReference type="EMBL" id="LUGG01000022">
    <property type="protein sequence ID" value="OBZ68076.1"/>
    <property type="molecule type" value="Genomic_DNA"/>
</dbReference>
<accession>A0A1C7LV46</accession>
<protein>
    <submittedName>
        <fullName evidence="3">Putative deoxyribonuclease TATDN2</fullName>
    </submittedName>
</protein>
<dbReference type="InterPro" id="IPR018228">
    <property type="entry name" value="DNase_TatD-rel_CS"/>
</dbReference>
<dbReference type="Pfam" id="PF01026">
    <property type="entry name" value="TatD_DNase"/>
    <property type="match status" value="1"/>
</dbReference>
<dbReference type="Proteomes" id="UP000092993">
    <property type="component" value="Unassembled WGS sequence"/>
</dbReference>
<evidence type="ECO:0000313" key="4">
    <source>
        <dbReference type="Proteomes" id="UP000092993"/>
    </source>
</evidence>
<dbReference type="SUPFAM" id="SSF51556">
    <property type="entry name" value="Metallo-dependent hydrolases"/>
    <property type="match status" value="1"/>
</dbReference>
<dbReference type="InterPro" id="IPR032466">
    <property type="entry name" value="Metal_Hydrolase"/>
</dbReference>
<evidence type="ECO:0000256" key="2">
    <source>
        <dbReference type="SAM" id="MobiDB-lite"/>
    </source>
</evidence>
<sequence>MGKNKKSSVPSEEHLLLPAHPSRTDPDVHKAPIVDTHTHLVSTFATYRGKYATGKHETIYDFVREVYKDHNVEAIVDVWCEAPVRKEWKEIADSALSEEDRKYKWGGLEYWFASTHLLHRHEAQLYTDEVENDMFVVVLRSVSSALIDMINRIKAMSHPRCVGWGEIGLDYHYDNSPREVQQAVFIRQLQHAVRLGKPLTIHTREAEEDSERILKEHVPKDHKVCFVYNPDRVDMLTWRAQIHIHCYTDSPEWAARMLDHFPNLFIGITGVITYSTNLNTSAVIRQMAAQPDVPLRIVLETDAPFMTPSNLYNALKNVKGRLPLSHSAMVPWTAEFVATVANEVSGGPGRWDPERVMQEARSNARAMYGV</sequence>
<dbReference type="OMA" id="IHIHCYT"/>
<proteinExistence type="predicted"/>
<keyword evidence="1" id="KW-0378">Hydrolase</keyword>
<organism evidence="3 4">
    <name type="scientific">Grifola frondosa</name>
    <name type="common">Maitake</name>
    <name type="synonym">Polyporus frondosus</name>
    <dbReference type="NCBI Taxonomy" id="5627"/>
    <lineage>
        <taxon>Eukaryota</taxon>
        <taxon>Fungi</taxon>
        <taxon>Dikarya</taxon>
        <taxon>Basidiomycota</taxon>
        <taxon>Agaricomycotina</taxon>
        <taxon>Agaricomycetes</taxon>
        <taxon>Polyporales</taxon>
        <taxon>Grifolaceae</taxon>
        <taxon>Grifola</taxon>
    </lineage>
</organism>
<dbReference type="GO" id="GO:0016788">
    <property type="term" value="F:hydrolase activity, acting on ester bonds"/>
    <property type="evidence" value="ECO:0007669"/>
    <property type="project" value="InterPro"/>
</dbReference>
<evidence type="ECO:0000313" key="3">
    <source>
        <dbReference type="EMBL" id="OBZ68076.1"/>
    </source>
</evidence>
<dbReference type="OrthoDB" id="6079689at2759"/>